<dbReference type="GO" id="GO:0047617">
    <property type="term" value="F:fatty acyl-CoA hydrolase activity"/>
    <property type="evidence" value="ECO:0007669"/>
    <property type="project" value="InterPro"/>
</dbReference>
<evidence type="ECO:0000259" key="4">
    <source>
        <dbReference type="Pfam" id="PF20789"/>
    </source>
</evidence>
<evidence type="ECO:0000313" key="6">
    <source>
        <dbReference type="Proteomes" id="UP000242877"/>
    </source>
</evidence>
<name>A0A167UZJ9_9EURO</name>
<comment type="caution">
    <text evidence="5">The sequence shown here is derived from an EMBL/GenBank/DDBJ whole genome shotgun (WGS) entry which is preliminary data.</text>
</comment>
<dbReference type="InterPro" id="IPR049449">
    <property type="entry name" value="TesB_ACOT8-like_N"/>
</dbReference>
<evidence type="ECO:0000259" key="3">
    <source>
        <dbReference type="Pfam" id="PF13622"/>
    </source>
</evidence>
<gene>
    <name evidence="5" type="ORF">AAP_06221</name>
</gene>
<proteinExistence type="inferred from homology"/>
<dbReference type="CDD" id="cd03444">
    <property type="entry name" value="Thioesterase_II_repeat1"/>
    <property type="match status" value="1"/>
</dbReference>
<dbReference type="GO" id="GO:0009062">
    <property type="term" value="P:fatty acid catabolic process"/>
    <property type="evidence" value="ECO:0007669"/>
    <property type="project" value="TreeGrafter"/>
</dbReference>
<dbReference type="AlphaFoldDB" id="A0A167UZJ9"/>
<reference evidence="5 6" key="1">
    <citation type="journal article" date="2016" name="Genome Biol. Evol.">
        <title>Divergent and convergent evolution of fungal pathogenicity.</title>
        <authorList>
            <person name="Shang Y."/>
            <person name="Xiao G."/>
            <person name="Zheng P."/>
            <person name="Cen K."/>
            <person name="Zhan S."/>
            <person name="Wang C."/>
        </authorList>
    </citation>
    <scope>NUCLEOTIDE SEQUENCE [LARGE SCALE GENOMIC DNA]</scope>
    <source>
        <strain evidence="5 6">ARSEF 7405</strain>
    </source>
</reference>
<sequence>MADQGASSTTSTALSRNAEHSAFVQLLSLEKTGETDSNDRSGRQPKETYFRARRIPFTPSYYPAAFGGHVYAQSGWAASLTVRDGFVLHNISGQFIRPGGGDEPYTYKVRHVRDGSTYCFRAVEAFLKGNICFTCICGFKVSQGTCDWGFQKPYAVPSKYSSVMEGKDPSHFPQIPFVDIVRESEEEDCGDNEDILATGVEARKAVMAPYAAEVQAGKYPERYRQLQFYHLIGVFGEEADGSTKGNGKNLDLETIRKNDEAGKYDNLHIAAHLFQSDRNSLFIIPWALGRVQDIAAMASLSHTVIFHTHGPALRMVNWDVVNENGKESVRPSPKWFTMESRSSASGEHRGIYEARLWGPDGVLVATAVQDGILRLANNRGSRL</sequence>
<dbReference type="GO" id="GO:0005782">
    <property type="term" value="C:peroxisomal matrix"/>
    <property type="evidence" value="ECO:0007669"/>
    <property type="project" value="UniProtKB-SubCell"/>
</dbReference>
<dbReference type="GO" id="GO:0006637">
    <property type="term" value="P:acyl-CoA metabolic process"/>
    <property type="evidence" value="ECO:0007669"/>
    <property type="project" value="InterPro"/>
</dbReference>
<dbReference type="SUPFAM" id="SSF54637">
    <property type="entry name" value="Thioesterase/thiol ester dehydrase-isomerase"/>
    <property type="match status" value="2"/>
</dbReference>
<evidence type="ECO:0000256" key="2">
    <source>
        <dbReference type="ARBA" id="ARBA00022801"/>
    </source>
</evidence>
<keyword evidence="2" id="KW-0378">Hydrolase</keyword>
<dbReference type="InterPro" id="IPR042171">
    <property type="entry name" value="Acyl-CoA_hotdog"/>
</dbReference>
<protein>
    <submittedName>
        <fullName evidence="5">Acyl-CoA thioesterase</fullName>
    </submittedName>
</protein>
<dbReference type="VEuPathDB" id="FungiDB:AAP_06221"/>
<evidence type="ECO:0000313" key="5">
    <source>
        <dbReference type="EMBL" id="KZZ86819.1"/>
    </source>
</evidence>
<comment type="similarity">
    <text evidence="1">Belongs to the C/M/P thioester hydrolase family.</text>
</comment>
<keyword evidence="6" id="KW-1185">Reference proteome</keyword>
<accession>A0A167UZJ9</accession>
<dbReference type="Gene3D" id="2.40.160.210">
    <property type="entry name" value="Acyl-CoA thioesterase, double hotdog domain"/>
    <property type="match status" value="1"/>
</dbReference>
<dbReference type="OrthoDB" id="68328at2759"/>
<evidence type="ECO:0000256" key="1">
    <source>
        <dbReference type="ARBA" id="ARBA00006538"/>
    </source>
</evidence>
<feature type="domain" description="Acyl-CoA thioesterase-like N-terminal HotDog" evidence="3">
    <location>
        <begin position="64"/>
        <end position="137"/>
    </location>
</feature>
<dbReference type="InterPro" id="IPR003703">
    <property type="entry name" value="Acyl_CoA_thio"/>
</dbReference>
<dbReference type="Pfam" id="PF20789">
    <property type="entry name" value="4HBT_3C"/>
    <property type="match status" value="1"/>
</dbReference>
<dbReference type="InterPro" id="IPR029069">
    <property type="entry name" value="HotDog_dom_sf"/>
</dbReference>
<dbReference type="EMBL" id="AZGZ01000047">
    <property type="protein sequence ID" value="KZZ86819.1"/>
    <property type="molecule type" value="Genomic_DNA"/>
</dbReference>
<dbReference type="Proteomes" id="UP000242877">
    <property type="component" value="Unassembled WGS sequence"/>
</dbReference>
<feature type="domain" description="Acyl-CoA thioesterase-like C-terminal" evidence="4">
    <location>
        <begin position="285"/>
        <end position="372"/>
    </location>
</feature>
<dbReference type="PANTHER" id="PTHR11066:SF64">
    <property type="entry name" value="ACYL-COA THIOESTERASE (AFU_ORTHOLOGUE AFUA_1G12060)"/>
    <property type="match status" value="1"/>
</dbReference>
<dbReference type="InterPro" id="IPR049450">
    <property type="entry name" value="ACOT8-like_C"/>
</dbReference>
<dbReference type="PANTHER" id="PTHR11066">
    <property type="entry name" value="ACYL-COA THIOESTERASE"/>
    <property type="match status" value="1"/>
</dbReference>
<organism evidence="5 6">
    <name type="scientific">Ascosphaera apis ARSEF 7405</name>
    <dbReference type="NCBI Taxonomy" id="392613"/>
    <lineage>
        <taxon>Eukaryota</taxon>
        <taxon>Fungi</taxon>
        <taxon>Dikarya</taxon>
        <taxon>Ascomycota</taxon>
        <taxon>Pezizomycotina</taxon>
        <taxon>Eurotiomycetes</taxon>
        <taxon>Eurotiomycetidae</taxon>
        <taxon>Onygenales</taxon>
        <taxon>Ascosphaeraceae</taxon>
        <taxon>Ascosphaera</taxon>
    </lineage>
</organism>
<dbReference type="Pfam" id="PF13622">
    <property type="entry name" value="4HBT_3"/>
    <property type="match status" value="1"/>
</dbReference>
<dbReference type="CDD" id="cd03445">
    <property type="entry name" value="Thioesterase_II_repeat2"/>
    <property type="match status" value="1"/>
</dbReference>